<dbReference type="Proteomes" id="UP000825381">
    <property type="component" value="Chromosome"/>
</dbReference>
<reference evidence="2 3" key="1">
    <citation type="submission" date="2021-07" db="EMBL/GenBank/DDBJ databases">
        <title>Flavobacterium WSW3-B6 sp.nov, isolated from seaweed.</title>
        <authorList>
            <person name="Muhammad N."/>
            <person name="Ho H."/>
            <person name="Lee Y.-J."/>
            <person name="Nguyen T."/>
            <person name="Ho J."/>
            <person name="Kim S.-G."/>
        </authorList>
    </citation>
    <scope>NUCLEOTIDE SEQUENCE [LARGE SCALE GENOMIC DNA]</scope>
    <source>
        <strain evidence="2 3">WSW3-B6</strain>
    </source>
</reference>
<evidence type="ECO:0000256" key="1">
    <source>
        <dbReference type="SAM" id="SignalP"/>
    </source>
</evidence>
<keyword evidence="3" id="KW-1185">Reference proteome</keyword>
<keyword evidence="1" id="KW-0732">Signal</keyword>
<gene>
    <name evidence="2" type="ORF">K1I41_07265</name>
</gene>
<feature type="signal peptide" evidence="1">
    <location>
        <begin position="1"/>
        <end position="24"/>
    </location>
</feature>
<accession>A0ABX8V3F2</accession>
<evidence type="ECO:0000313" key="3">
    <source>
        <dbReference type="Proteomes" id="UP000825381"/>
    </source>
</evidence>
<dbReference type="RefSeq" id="WP_220639714.1">
    <property type="nucleotide sequence ID" value="NZ_CP080429.1"/>
</dbReference>
<name>A0ABX8V3F2_9FLAO</name>
<dbReference type="PROSITE" id="PS51257">
    <property type="entry name" value="PROKAR_LIPOPROTEIN"/>
    <property type="match status" value="1"/>
</dbReference>
<evidence type="ECO:0000313" key="2">
    <source>
        <dbReference type="EMBL" id="QYJ67369.1"/>
    </source>
</evidence>
<organism evidence="2 3">
    <name type="scientific">Flavobacterium litorale</name>
    <dbReference type="NCBI Taxonomy" id="2856519"/>
    <lineage>
        <taxon>Bacteria</taxon>
        <taxon>Pseudomonadati</taxon>
        <taxon>Bacteroidota</taxon>
        <taxon>Flavobacteriia</taxon>
        <taxon>Flavobacteriales</taxon>
        <taxon>Flavobacteriaceae</taxon>
        <taxon>Flavobacterium</taxon>
    </lineage>
</organism>
<protein>
    <submittedName>
        <fullName evidence="2">Uncharacterized protein</fullName>
    </submittedName>
</protein>
<feature type="chain" id="PRO_5046877999" evidence="1">
    <location>
        <begin position="25"/>
        <end position="509"/>
    </location>
</feature>
<dbReference type="EMBL" id="CP080429">
    <property type="protein sequence ID" value="QYJ67369.1"/>
    <property type="molecule type" value="Genomic_DNA"/>
</dbReference>
<proteinExistence type="predicted"/>
<sequence>MHKAQLKLLYLLLFAILAITGCEHDDVYMNNQNASANGITTKTISYKELQAMPKAMAALQSLKQEGRKKSVYNVRYDFSVDTTDIVLTTMDNNYHSLTFSILRDSTYAPTIENLVLNWEPYREYRAYLAKYTLTPEEIDKIVNDEFVDLDGKATIETLPQFDTAAVIRAKSGTPGEIVVVNGECYRLTYVRVITYSNIPGQREASTWMPKWVKMPCPEEYTDYSLTEGNHPGGAGGVYIPVFNTPYPIPNGPVSELPGISGGSGPSSGNPYHPVLTKPKIVIPNFRECDKVKNALDSGNFRQEVVNLAGTVNDPVNENGVGLNYYGIVMNFTPAPEITAPIPPATSAFPNGYTVVSHTHNVGKLSVFSFADFEAIAKLLAKDKINTGIFVATLSTEKGTHYALTISNIVKFKEFFYHRLNNLGTLSLENKNKYRNSSENAYKLRKKYFDSEQRLIKETVTNNTAVLIQFLTFLKEAKMGVTLFETDATFQNFTQVSLKSNGTIRRTNCD</sequence>